<evidence type="ECO:0000313" key="2">
    <source>
        <dbReference type="EMBL" id="CAB0017723.1"/>
    </source>
</evidence>
<keyword evidence="3" id="KW-1185">Reference proteome</keyword>
<dbReference type="Proteomes" id="UP000479000">
    <property type="component" value="Unassembled WGS sequence"/>
</dbReference>
<evidence type="ECO:0000256" key="1">
    <source>
        <dbReference type="SAM" id="MobiDB-lite"/>
    </source>
</evidence>
<feature type="region of interest" description="Disordered" evidence="1">
    <location>
        <begin position="436"/>
        <end position="460"/>
    </location>
</feature>
<accession>A0A6H5HS95</accession>
<evidence type="ECO:0000313" key="3">
    <source>
        <dbReference type="Proteomes" id="UP000479000"/>
    </source>
</evidence>
<organism evidence="2 3">
    <name type="scientific">Nesidiocoris tenuis</name>
    <dbReference type="NCBI Taxonomy" id="355587"/>
    <lineage>
        <taxon>Eukaryota</taxon>
        <taxon>Metazoa</taxon>
        <taxon>Ecdysozoa</taxon>
        <taxon>Arthropoda</taxon>
        <taxon>Hexapoda</taxon>
        <taxon>Insecta</taxon>
        <taxon>Pterygota</taxon>
        <taxon>Neoptera</taxon>
        <taxon>Paraneoptera</taxon>
        <taxon>Hemiptera</taxon>
        <taxon>Heteroptera</taxon>
        <taxon>Panheteroptera</taxon>
        <taxon>Cimicomorpha</taxon>
        <taxon>Miridae</taxon>
        <taxon>Dicyphina</taxon>
        <taxon>Nesidiocoris</taxon>
    </lineage>
</organism>
<dbReference type="EMBL" id="CADCXU010031881">
    <property type="protein sequence ID" value="CAB0017723.1"/>
    <property type="molecule type" value="Genomic_DNA"/>
</dbReference>
<feature type="region of interest" description="Disordered" evidence="1">
    <location>
        <begin position="113"/>
        <end position="142"/>
    </location>
</feature>
<reference evidence="2 3" key="1">
    <citation type="submission" date="2020-02" db="EMBL/GenBank/DDBJ databases">
        <authorList>
            <person name="Ferguson B K."/>
        </authorList>
    </citation>
    <scope>NUCLEOTIDE SEQUENCE [LARGE SCALE GENOMIC DNA]</scope>
</reference>
<sequence length="565" mass="63240">MFLNASEKCKSSCFNSNWDMELIKKLKGDGASKFLRSTDLSYPRSLPSNSMADFKNRAAPSAFLSHRTSSPAKSTRQSISLGKIEINENRGPTSRPRSMATAKQNQMALISEQRTTNNLGPIENDRKSGQTGPDTKGTKPFEKNMLRDNWDTESFHKKMLTLDVRAQNMKKGTAFLKFLAELTAERRPHQQVPPVKPMSSRLKKDVKDAKAARKMQNNRENRLEVVLSDRLQNRPAGNPNFIAFSSLSDDPWSEISDIASGVNILILMKTMRLNLWDSLKKYYGIFQRLGRLDRAIIFDLARGALETTTDQSPYQNVVKNLDSNPDEAQFCLGKIIMSVYRAIVTADGTLSPRELTLPEIMNRLDDGHRAVLKKTKKQYHMRKGVDEAVSEADSSEYRDYKCTCHLPQSVSEKRRGSTFPRTSCLVQACCISKKTAPSTPCTGGDDSPRGPGPDAVDAEKPTARNYADSTRFPTPAGQQNLAIVDVVQIVGRFQTADFETDRLHVQTSRRTVVSGPVGQISLFRQLVRSFGLLKISPFTPLTVKLPVQLYFTPWPPTFGPRLDNP</sequence>
<feature type="region of interest" description="Disordered" evidence="1">
    <location>
        <begin position="62"/>
        <end position="98"/>
    </location>
</feature>
<dbReference type="AlphaFoldDB" id="A0A6H5HS95"/>
<name>A0A6H5HS95_9HEMI</name>
<protein>
    <submittedName>
        <fullName evidence="2">Uncharacterized protein</fullName>
    </submittedName>
</protein>
<feature type="compositionally biased region" description="Polar residues" evidence="1">
    <location>
        <begin position="66"/>
        <end position="80"/>
    </location>
</feature>
<gene>
    <name evidence="2" type="ORF">NTEN_LOCUS21676</name>
</gene>
<proteinExistence type="predicted"/>